<feature type="compositionally biased region" description="Low complexity" evidence="1">
    <location>
        <begin position="70"/>
        <end position="80"/>
    </location>
</feature>
<name>A0AAW3JUR4_9FIRM</name>
<evidence type="ECO:0000256" key="1">
    <source>
        <dbReference type="SAM" id="MobiDB-lite"/>
    </source>
</evidence>
<feature type="region of interest" description="Disordered" evidence="1">
    <location>
        <begin position="1"/>
        <end position="122"/>
    </location>
</feature>
<feature type="compositionally biased region" description="Basic and acidic residues" evidence="1">
    <location>
        <begin position="31"/>
        <end position="69"/>
    </location>
</feature>
<feature type="compositionally biased region" description="Polar residues" evidence="1">
    <location>
        <begin position="19"/>
        <end position="30"/>
    </location>
</feature>
<dbReference type="Pfam" id="PF20069">
    <property type="entry name" value="DUF6465"/>
    <property type="match status" value="1"/>
</dbReference>
<feature type="compositionally biased region" description="Basic and acidic residues" evidence="1">
    <location>
        <begin position="96"/>
        <end position="105"/>
    </location>
</feature>
<accession>A0AAW3JUR4</accession>
<keyword evidence="3" id="KW-1185">Reference proteome</keyword>
<feature type="compositionally biased region" description="Basic residues" evidence="1">
    <location>
        <begin position="106"/>
        <end position="115"/>
    </location>
</feature>
<dbReference type="AlphaFoldDB" id="A0AAW3JUR4"/>
<comment type="caution">
    <text evidence="2">The sequence shown here is derived from an EMBL/GenBank/DDBJ whole genome shotgun (WGS) entry which is preliminary data.</text>
</comment>
<evidence type="ECO:0000313" key="2">
    <source>
        <dbReference type="EMBL" id="KQC86359.1"/>
    </source>
</evidence>
<reference evidence="2 3" key="1">
    <citation type="submission" date="2015-10" db="EMBL/GenBank/DDBJ databases">
        <title>Butyribacter intestini gen. nov., sp. nov., a butyric acid-producing bacterium of the family Lachnospiraceae isolated from the human faeces.</title>
        <authorList>
            <person name="Zou Y."/>
            <person name="Xue W."/>
            <person name="Luo G."/>
            <person name="Lv M."/>
        </authorList>
    </citation>
    <scope>NUCLEOTIDE SEQUENCE [LARGE SCALE GENOMIC DNA]</scope>
    <source>
        <strain evidence="2 3">TF01-11</strain>
    </source>
</reference>
<protein>
    <submittedName>
        <fullName evidence="2">Uncharacterized protein</fullName>
    </submittedName>
</protein>
<dbReference type="InterPro" id="IPR046313">
    <property type="entry name" value="DUF6465"/>
</dbReference>
<dbReference type="EMBL" id="LLKB01000001">
    <property type="protein sequence ID" value="KQC86359.1"/>
    <property type="molecule type" value="Genomic_DNA"/>
</dbReference>
<dbReference type="Proteomes" id="UP000050833">
    <property type="component" value="Unassembled WGS sequence"/>
</dbReference>
<gene>
    <name evidence="2" type="ORF">APZ18_03995</name>
</gene>
<sequence length="186" mass="20761">MAGRRRKNTVAGSKKESPKTQNTLQETNVSTDKEATKADVKKQAEDVNEKKTADAKIVEDKKVQTETKAADATVKKATTATEKKTTVLKQTASKTETNKKADAPKKRGRKPGSKNKPKEQLAPEVYLQYCGEEADQNAIIERIKEQYVSEGHRAGNIKSLKLYLKPEDRAAYYVINDRYAGKVDLF</sequence>
<evidence type="ECO:0000313" key="3">
    <source>
        <dbReference type="Proteomes" id="UP000050833"/>
    </source>
</evidence>
<dbReference type="RefSeq" id="WP_055941779.1">
    <property type="nucleotide sequence ID" value="NZ_JAQDCV010000001.1"/>
</dbReference>
<proteinExistence type="predicted"/>
<organism evidence="2 3">
    <name type="scientific">Butyribacter intestini</name>
    <dbReference type="NCBI Taxonomy" id="1703332"/>
    <lineage>
        <taxon>Bacteria</taxon>
        <taxon>Bacillati</taxon>
        <taxon>Bacillota</taxon>
        <taxon>Clostridia</taxon>
        <taxon>Lachnospirales</taxon>
        <taxon>Lachnospiraceae</taxon>
        <taxon>Butyribacter</taxon>
    </lineage>
</organism>